<reference evidence="2 3" key="1">
    <citation type="submission" date="2019-09" db="EMBL/GenBank/DDBJ databases">
        <title>Screening of Novel Bioactive Compounds from Soil-Associated.</title>
        <authorList>
            <person name="Gong X."/>
        </authorList>
    </citation>
    <scope>NUCLEOTIDE SEQUENCE [LARGE SCALE GENOMIC DNA]</scope>
    <source>
        <strain evidence="2 3">Gxj-6</strain>
    </source>
</reference>
<dbReference type="Proteomes" id="UP000327011">
    <property type="component" value="Unassembled WGS sequence"/>
</dbReference>
<sequence length="57" mass="6238">MKIDDWLLDILACPACKSPLHAVPEADELACTSESCGLVYPVRDDIPVLLVDEARRA</sequence>
<dbReference type="PANTHER" id="PTHR33505:SF4">
    <property type="entry name" value="PROTEIN PREY, MITOCHONDRIAL"/>
    <property type="match status" value="1"/>
</dbReference>
<dbReference type="HAMAP" id="MF_01187">
    <property type="entry name" value="UPF0434"/>
    <property type="match status" value="1"/>
</dbReference>
<dbReference type="AlphaFoldDB" id="A0A5J5KC88"/>
<dbReference type="PANTHER" id="PTHR33505">
    <property type="entry name" value="ZGC:162634"/>
    <property type="match status" value="1"/>
</dbReference>
<gene>
    <name evidence="2" type="ORF">F5972_01840</name>
</gene>
<proteinExistence type="inferred from homology"/>
<dbReference type="InterPro" id="IPR005651">
    <property type="entry name" value="Trm112-like"/>
</dbReference>
<accession>A0A5J5KC88</accession>
<organism evidence="2 3">
    <name type="scientific">Microbispora cellulosiformans</name>
    <dbReference type="NCBI Taxonomy" id="2614688"/>
    <lineage>
        <taxon>Bacteria</taxon>
        <taxon>Bacillati</taxon>
        <taxon>Actinomycetota</taxon>
        <taxon>Actinomycetes</taxon>
        <taxon>Streptosporangiales</taxon>
        <taxon>Streptosporangiaceae</taxon>
        <taxon>Microbispora</taxon>
    </lineage>
</organism>
<dbReference type="Pfam" id="PF03966">
    <property type="entry name" value="Trm112p"/>
    <property type="match status" value="1"/>
</dbReference>
<comment type="caution">
    <text evidence="2">The sequence shown here is derived from an EMBL/GenBank/DDBJ whole genome shotgun (WGS) entry which is preliminary data.</text>
</comment>
<dbReference type="Gene3D" id="2.20.25.10">
    <property type="match status" value="1"/>
</dbReference>
<name>A0A5J5KC88_9ACTN</name>
<evidence type="ECO:0000256" key="1">
    <source>
        <dbReference type="HAMAP-Rule" id="MF_01187"/>
    </source>
</evidence>
<dbReference type="RefSeq" id="WP_150930427.1">
    <property type="nucleotide sequence ID" value="NZ_VYTZ01000001.1"/>
</dbReference>
<protein>
    <recommendedName>
        <fullName evidence="1">UPF0434 protein F5972_01840</fullName>
    </recommendedName>
</protein>
<keyword evidence="3" id="KW-1185">Reference proteome</keyword>
<dbReference type="EMBL" id="VYTZ01000001">
    <property type="protein sequence ID" value="KAA9381599.1"/>
    <property type="molecule type" value="Genomic_DNA"/>
</dbReference>
<dbReference type="GO" id="GO:0005829">
    <property type="term" value="C:cytosol"/>
    <property type="evidence" value="ECO:0007669"/>
    <property type="project" value="TreeGrafter"/>
</dbReference>
<comment type="similarity">
    <text evidence="1">Belongs to the UPF0434 family.</text>
</comment>
<evidence type="ECO:0000313" key="2">
    <source>
        <dbReference type="EMBL" id="KAA9381599.1"/>
    </source>
</evidence>
<evidence type="ECO:0000313" key="3">
    <source>
        <dbReference type="Proteomes" id="UP000327011"/>
    </source>
</evidence>
<dbReference type="SUPFAM" id="SSF158997">
    <property type="entry name" value="Trm112p-like"/>
    <property type="match status" value="1"/>
</dbReference>